<keyword evidence="11" id="KW-1185">Reference proteome</keyword>
<dbReference type="Gene3D" id="2.170.260.10">
    <property type="entry name" value="paz domain"/>
    <property type="match status" value="1"/>
</dbReference>
<keyword evidence="6" id="KW-0943">RNA-mediated gene silencing</keyword>
<dbReference type="CDD" id="cd02845">
    <property type="entry name" value="PAZ_piwi_like"/>
    <property type="match status" value="1"/>
</dbReference>
<evidence type="ECO:0000256" key="7">
    <source>
        <dbReference type="ARBA" id="ARBA00038291"/>
    </source>
</evidence>
<keyword evidence="3" id="KW-0963">Cytoplasm</keyword>
<dbReference type="SUPFAM" id="SSF53098">
    <property type="entry name" value="Ribonuclease H-like"/>
    <property type="match status" value="1"/>
</dbReference>
<keyword evidence="2" id="KW-0217">Developmental protein</keyword>
<dbReference type="GO" id="GO:0003723">
    <property type="term" value="F:RNA binding"/>
    <property type="evidence" value="ECO:0007669"/>
    <property type="project" value="UniProtKB-KW"/>
</dbReference>
<reference evidence="11" key="1">
    <citation type="submission" date="2003-08" db="EMBL/GenBank/DDBJ databases">
        <authorList>
            <person name="Birren B."/>
            <person name="Nusbaum C."/>
            <person name="Abebe A."/>
            <person name="Abouelleil A."/>
            <person name="Adekoya E."/>
            <person name="Ait-zahra M."/>
            <person name="Allen N."/>
            <person name="Allen T."/>
            <person name="An P."/>
            <person name="Anderson M."/>
            <person name="Anderson S."/>
            <person name="Arachchi H."/>
            <person name="Armbruster J."/>
            <person name="Bachantsang P."/>
            <person name="Baldwin J."/>
            <person name="Barry A."/>
            <person name="Bayul T."/>
            <person name="Blitshsteyn B."/>
            <person name="Bloom T."/>
            <person name="Blye J."/>
            <person name="Boguslavskiy L."/>
            <person name="Borowsky M."/>
            <person name="Boukhgalter B."/>
            <person name="Brunache A."/>
            <person name="Butler J."/>
            <person name="Calixte N."/>
            <person name="Calvo S."/>
            <person name="Camarata J."/>
            <person name="Campo K."/>
            <person name="Chang J."/>
            <person name="Cheshatsang Y."/>
            <person name="Citroen M."/>
            <person name="Collymore A."/>
            <person name="Considine T."/>
            <person name="Cook A."/>
            <person name="Cooke P."/>
            <person name="Corum B."/>
            <person name="Cuomo C."/>
            <person name="David R."/>
            <person name="Dawoe T."/>
            <person name="Degray S."/>
            <person name="Dodge S."/>
            <person name="Dooley K."/>
            <person name="Dorje P."/>
            <person name="Dorjee K."/>
            <person name="Dorris L."/>
            <person name="Duffey N."/>
            <person name="Dupes A."/>
            <person name="Elkins T."/>
            <person name="Engels R."/>
            <person name="Erickson J."/>
            <person name="Farina A."/>
            <person name="Faro S."/>
            <person name="Ferreira P."/>
            <person name="Fischer H."/>
            <person name="Fitzgerald M."/>
            <person name="Foley K."/>
            <person name="Gage D."/>
            <person name="Galagan J."/>
            <person name="Gearin G."/>
            <person name="Gnerre S."/>
            <person name="Gnirke A."/>
            <person name="Goyette A."/>
            <person name="Graham J."/>
            <person name="Grandbois E."/>
            <person name="Gyaltsen K."/>
            <person name="Hafez N."/>
            <person name="Hagopian D."/>
            <person name="Hagos B."/>
            <person name="Hall J."/>
            <person name="Hatcher B."/>
            <person name="Heller A."/>
            <person name="Higgins H."/>
            <person name="Honan T."/>
            <person name="Horn A."/>
            <person name="Houde N."/>
            <person name="Hughes L."/>
            <person name="Hulme W."/>
            <person name="Husby E."/>
            <person name="Iliev I."/>
            <person name="Jaffe D."/>
            <person name="Jones C."/>
            <person name="Kamal M."/>
            <person name="Kamat A."/>
            <person name="Kamvysselis M."/>
            <person name="Karlsson E."/>
            <person name="Kells C."/>
            <person name="Kieu A."/>
            <person name="Kisner P."/>
            <person name="Kodira C."/>
            <person name="Kulbokas E."/>
            <person name="Labutti K."/>
            <person name="Lama D."/>
            <person name="Landers T."/>
            <person name="Leger J."/>
            <person name="Levine S."/>
            <person name="Lewis D."/>
            <person name="Lewis T."/>
            <person name="Lindblad-toh K."/>
            <person name="Liu X."/>
            <person name="Lokyitsang T."/>
            <person name="Lokyitsang Y."/>
            <person name="Lucien O."/>
            <person name="Lui A."/>
            <person name="Ma L.J."/>
            <person name="Mabbitt R."/>
            <person name="Macdonald J."/>
            <person name="Maclean C."/>
            <person name="Major J."/>
            <person name="Manning J."/>
            <person name="Marabella R."/>
            <person name="Maru K."/>
            <person name="Matthews C."/>
            <person name="Mauceli E."/>
            <person name="Mccarthy M."/>
            <person name="Mcdonough S."/>
            <person name="Mcghee T."/>
            <person name="Meldrim J."/>
            <person name="Meneus L."/>
            <person name="Mesirov J."/>
            <person name="Mihalev A."/>
            <person name="Mihova T."/>
            <person name="Mikkelsen T."/>
            <person name="Mlenga V."/>
            <person name="Moru K."/>
            <person name="Mozes J."/>
            <person name="Mulrain L."/>
            <person name="Munson G."/>
            <person name="Naylor J."/>
            <person name="Newes C."/>
            <person name="Nguyen C."/>
            <person name="Nguyen N."/>
            <person name="Nguyen T."/>
            <person name="Nicol R."/>
            <person name="Nielsen C."/>
            <person name="Nizzari M."/>
            <person name="Norbu C."/>
            <person name="Norbu N."/>
            <person name="O'donnell P."/>
            <person name="Okoawo O."/>
            <person name="O'leary S."/>
            <person name="Omotosho B."/>
            <person name="O'neill K."/>
            <person name="Osman S."/>
            <person name="Parker S."/>
            <person name="Perrin D."/>
            <person name="Phunkhang P."/>
            <person name="Piqani B."/>
            <person name="Purcell S."/>
            <person name="Rachupka T."/>
            <person name="Ramasamy U."/>
            <person name="Rameau R."/>
            <person name="Ray V."/>
            <person name="Raymond C."/>
            <person name="Retta R."/>
            <person name="Richardson S."/>
            <person name="Rise C."/>
            <person name="Rodriguez J."/>
            <person name="Rogers J."/>
            <person name="Rogov P."/>
            <person name="Rutman M."/>
            <person name="Schupbach R."/>
            <person name="Seaman C."/>
            <person name="Settipalli S."/>
            <person name="Sharpe T."/>
            <person name="Sheridan J."/>
            <person name="Sherpa N."/>
            <person name="Shi J."/>
            <person name="Smirnov S."/>
            <person name="Smith C."/>
            <person name="Sougnez C."/>
            <person name="Spencer B."/>
            <person name="Stalker J."/>
            <person name="Stange-thomann N."/>
            <person name="Stavropoulos S."/>
            <person name="Stetson K."/>
            <person name="Stone C."/>
            <person name="Stone S."/>
            <person name="Stubbs M."/>
            <person name="Talamas J."/>
            <person name="Tchuinga P."/>
            <person name="Tenzing P."/>
            <person name="Tesfaye S."/>
            <person name="Theodore J."/>
            <person name="Thoulutsang Y."/>
            <person name="Topham K."/>
            <person name="Towey S."/>
            <person name="Tsamla T."/>
            <person name="Tsomo N."/>
            <person name="Vallee D."/>
            <person name="Vassiliev H."/>
            <person name="Venkataraman V."/>
            <person name="Vinson J."/>
            <person name="Vo A."/>
            <person name="Wade C."/>
            <person name="Wang S."/>
            <person name="Wangchuk T."/>
            <person name="Wangdi T."/>
            <person name="Whittaker C."/>
            <person name="Wilkinson J."/>
            <person name="Wu Y."/>
            <person name="Wyman D."/>
            <person name="Yadav S."/>
            <person name="Yang S."/>
            <person name="Yang X."/>
            <person name="Yeager S."/>
            <person name="Yee E."/>
            <person name="Young G."/>
            <person name="Zainoun J."/>
            <person name="Zembeck L."/>
            <person name="Zimmer A."/>
            <person name="Zody M."/>
            <person name="Lander E."/>
        </authorList>
    </citation>
    <scope>NUCLEOTIDE SEQUENCE [LARGE SCALE GENOMIC DNA]</scope>
</reference>
<dbReference type="FunFam" id="2.170.260.10:FF:000003">
    <property type="entry name" value="Piwi-like RNA-mediated gene silencing 2"/>
    <property type="match status" value="1"/>
</dbReference>
<evidence type="ECO:0000256" key="2">
    <source>
        <dbReference type="ARBA" id="ARBA00022473"/>
    </source>
</evidence>
<dbReference type="Gene3D" id="3.40.50.2300">
    <property type="match status" value="1"/>
</dbReference>
<dbReference type="PROSITE" id="PS50822">
    <property type="entry name" value="PIWI"/>
    <property type="match status" value="1"/>
</dbReference>
<dbReference type="Proteomes" id="UP000007875">
    <property type="component" value="Unassembled WGS sequence"/>
</dbReference>
<evidence type="ECO:0000313" key="10">
    <source>
        <dbReference type="Ensembl" id="ENSCSAVP00000005363.1"/>
    </source>
</evidence>
<name>H2YJ64_CIOSA</name>
<dbReference type="CDD" id="cd04658">
    <property type="entry name" value="Piwi_piwi-like_Euk"/>
    <property type="match status" value="1"/>
</dbReference>
<dbReference type="Pfam" id="PF02170">
    <property type="entry name" value="PAZ"/>
    <property type="match status" value="1"/>
</dbReference>
<keyword evidence="4" id="KW-0810">Translation regulation</keyword>
<organism evidence="10 11">
    <name type="scientific">Ciona savignyi</name>
    <name type="common">Pacific transparent sea squirt</name>
    <dbReference type="NCBI Taxonomy" id="51511"/>
    <lineage>
        <taxon>Eukaryota</taxon>
        <taxon>Metazoa</taxon>
        <taxon>Chordata</taxon>
        <taxon>Tunicata</taxon>
        <taxon>Ascidiacea</taxon>
        <taxon>Phlebobranchia</taxon>
        <taxon>Cionidae</taxon>
        <taxon>Ciona</taxon>
    </lineage>
</organism>
<keyword evidence="5" id="KW-0694">RNA-binding</keyword>
<dbReference type="InterPro" id="IPR003100">
    <property type="entry name" value="PAZ_dom"/>
</dbReference>
<comment type="similarity">
    <text evidence="7">Belongs to the argonaute family. Piwi subfamily.</text>
</comment>
<evidence type="ECO:0000256" key="1">
    <source>
        <dbReference type="ARBA" id="ARBA00004496"/>
    </source>
</evidence>
<sequence>KQGTGGHPISLQCNFFPLSCTRQWCLYQYRVDYAPEVDHRGARKGMLKDHEELIGKVFMFDGTMLFTTKKLEQKTVVFSKRRTDGSNVQLTISLTNELPPSSPFSIQIYNILFRWVLEKIGMKQVGRNFYNPSIYVNITQLNVCIHNINTHPQLMRKDSVLDILRQMYRECSQRGRDFKQEMERFLVGQIVLTRYNNKTYRIDGVEWDLNVGMKFERKSGPISYAEYFKEQYNITIRDTNQPLLLSRPKKSEIRKGGLEVVHLVPELCTVTGLTDELRADFNTMKTLATYTKQGPTKRKDALTSFIRRITGNAEVEKRFAEWGLRFEDRILELKGRVLDAEAIMFGEVGGWDIHIIYMRGITYLCLLSRDASWDQEFRRQRLLRCVDLHEWVLIYCSRDKRCAEDFVKKICQVSRNMGFRMAPPTPIEIQSDQMFQKTIKELMGRNPRIQLICCLLPSNRKDRYDAIKKVCCVDMPVPSQVVLSRTLSKPQRVMSIATKIAIQMNCKGGEAWAVKIPLKECMIIGIDTYHDSSQKGRSCGGFVASINTTYTRWYSNVTFQHSGVELIDGLKRCMKGALQKYSQVNGQLPARIVIYRDGVGDGQLDVVKDYEIPQLLDCLKIPQYQGYTYDFFVVSQSVREGTVSPTHYNVVYDTSTLKPDHMQRLTYKLCHLYYNWPGTIRVPAPCLYAHKIAFLVGQSIHNPVSTELSDKLYFL</sequence>
<proteinExistence type="inferred from homology"/>
<evidence type="ECO:0000256" key="3">
    <source>
        <dbReference type="ARBA" id="ARBA00022490"/>
    </source>
</evidence>
<dbReference type="PROSITE" id="PS50821">
    <property type="entry name" value="PAZ"/>
    <property type="match status" value="1"/>
</dbReference>
<dbReference type="InterPro" id="IPR036397">
    <property type="entry name" value="RNaseH_sf"/>
</dbReference>
<dbReference type="InterPro" id="IPR012337">
    <property type="entry name" value="RNaseH-like_sf"/>
</dbReference>
<dbReference type="GeneTree" id="ENSGT00950000183200"/>
<evidence type="ECO:0000259" key="8">
    <source>
        <dbReference type="PROSITE" id="PS50821"/>
    </source>
</evidence>
<dbReference type="Pfam" id="PF02171">
    <property type="entry name" value="Piwi"/>
    <property type="match status" value="2"/>
</dbReference>
<dbReference type="InterPro" id="IPR036085">
    <property type="entry name" value="PAZ_dom_sf"/>
</dbReference>
<evidence type="ECO:0008006" key="12">
    <source>
        <dbReference type="Google" id="ProtNLM"/>
    </source>
</evidence>
<dbReference type="Pfam" id="PF23278">
    <property type="entry name" value="Piwi_N"/>
    <property type="match status" value="1"/>
</dbReference>
<dbReference type="GO" id="GO:0005737">
    <property type="term" value="C:cytoplasm"/>
    <property type="evidence" value="ECO:0007669"/>
    <property type="project" value="UniProtKB-SubCell"/>
</dbReference>
<comment type="subcellular location">
    <subcellularLocation>
        <location evidence="1">Cytoplasm</location>
    </subcellularLocation>
</comment>
<dbReference type="SMART" id="SM00950">
    <property type="entry name" value="Piwi"/>
    <property type="match status" value="1"/>
</dbReference>
<dbReference type="SMART" id="SM00949">
    <property type="entry name" value="PAZ"/>
    <property type="match status" value="1"/>
</dbReference>
<dbReference type="GO" id="GO:0006417">
    <property type="term" value="P:regulation of translation"/>
    <property type="evidence" value="ECO:0007669"/>
    <property type="project" value="UniProtKB-KW"/>
</dbReference>
<evidence type="ECO:0000256" key="6">
    <source>
        <dbReference type="ARBA" id="ARBA00023158"/>
    </source>
</evidence>
<protein>
    <recommendedName>
        <fullName evidence="12">Piwi-like protein 1</fullName>
    </recommendedName>
</protein>
<evidence type="ECO:0000259" key="9">
    <source>
        <dbReference type="PROSITE" id="PS50822"/>
    </source>
</evidence>
<feature type="domain" description="PAZ" evidence="8">
    <location>
        <begin position="159"/>
        <end position="272"/>
    </location>
</feature>
<accession>H2YJ64</accession>
<dbReference type="PANTHER" id="PTHR22891">
    <property type="entry name" value="EUKARYOTIC TRANSLATION INITIATION FACTOR 2C"/>
    <property type="match status" value="1"/>
</dbReference>
<evidence type="ECO:0000256" key="5">
    <source>
        <dbReference type="ARBA" id="ARBA00022884"/>
    </source>
</evidence>
<dbReference type="InterPro" id="IPR003165">
    <property type="entry name" value="Piwi"/>
</dbReference>
<evidence type="ECO:0000313" key="11">
    <source>
        <dbReference type="Proteomes" id="UP000007875"/>
    </source>
</evidence>
<dbReference type="Ensembl" id="ENSCSAVT00000005434.1">
    <property type="protein sequence ID" value="ENSCSAVP00000005363.1"/>
    <property type="gene ID" value="ENSCSAVG00000003205.1"/>
</dbReference>
<dbReference type="AlphaFoldDB" id="H2YJ64"/>
<dbReference type="GO" id="GO:0031047">
    <property type="term" value="P:regulatory ncRNA-mediated gene silencing"/>
    <property type="evidence" value="ECO:0007669"/>
    <property type="project" value="UniProtKB-KW"/>
</dbReference>
<feature type="domain" description="Piwi" evidence="9">
    <location>
        <begin position="451"/>
        <end position="701"/>
    </location>
</feature>
<reference evidence="10" key="3">
    <citation type="submission" date="2025-09" db="UniProtKB">
        <authorList>
            <consortium name="Ensembl"/>
        </authorList>
    </citation>
    <scope>IDENTIFICATION</scope>
</reference>
<dbReference type="SUPFAM" id="SSF101690">
    <property type="entry name" value="PAZ domain"/>
    <property type="match status" value="1"/>
</dbReference>
<dbReference type="Gene3D" id="3.30.420.10">
    <property type="entry name" value="Ribonuclease H-like superfamily/Ribonuclease H"/>
    <property type="match status" value="2"/>
</dbReference>
<evidence type="ECO:0000256" key="4">
    <source>
        <dbReference type="ARBA" id="ARBA00022845"/>
    </source>
</evidence>
<reference evidence="10" key="2">
    <citation type="submission" date="2025-08" db="UniProtKB">
        <authorList>
            <consortium name="Ensembl"/>
        </authorList>
    </citation>
    <scope>IDENTIFICATION</scope>
</reference>